<dbReference type="CTD" id="20236451"/>
<dbReference type="Proteomes" id="UP000030746">
    <property type="component" value="Unassembled WGS sequence"/>
</dbReference>
<evidence type="ECO:0000313" key="2">
    <source>
        <dbReference type="EMBL" id="ESO85433.1"/>
    </source>
</evidence>
<organism evidence="2 3">
    <name type="scientific">Lottia gigantea</name>
    <name type="common">Giant owl limpet</name>
    <dbReference type="NCBI Taxonomy" id="225164"/>
    <lineage>
        <taxon>Eukaryota</taxon>
        <taxon>Metazoa</taxon>
        <taxon>Spiralia</taxon>
        <taxon>Lophotrochozoa</taxon>
        <taxon>Mollusca</taxon>
        <taxon>Gastropoda</taxon>
        <taxon>Patellogastropoda</taxon>
        <taxon>Lottioidea</taxon>
        <taxon>Lottiidae</taxon>
        <taxon>Lottia</taxon>
    </lineage>
</organism>
<gene>
    <name evidence="2" type="ORF">LOTGIDRAFT_154926</name>
</gene>
<dbReference type="OrthoDB" id="10017242at2759"/>
<sequence>MTRQPVGNKEEINMEFKSIICILVGFLFIATVTCLKSNHLLSDDEPNSIRTVSVLDALGEADDDDVSADNGLLAISEWFPRVVFGPSYKPDKRGSLMRFGKKASMLRFGKRGSLFRFGRNNPLPLYLQAPIRSEREDIPKTKKVPDSFHWGREAE</sequence>
<keyword evidence="1" id="KW-0812">Transmembrane</keyword>
<reference evidence="2" key="1">
    <citation type="journal article" date="2013" name="Nature">
        <title>Insights into bilaterian evolution from three spiralian genomes.</title>
        <authorList>
            <person name="Simakov O."/>
            <person name="Marletaz F."/>
            <person name="Cho S.J."/>
            <person name="Edsinger-Gonzales E."/>
            <person name="Havlak P."/>
            <person name="Hellsten U."/>
            <person name="Kuo D.H."/>
            <person name="Larsson T."/>
            <person name="Lv J."/>
            <person name="Arendt D."/>
            <person name="Savage R."/>
            <person name="Osoegawa K."/>
            <person name="de Jong P."/>
            <person name="Grimwood J."/>
            <person name="Chapman J.A."/>
            <person name="Shapiro H."/>
            <person name="Aerts A."/>
            <person name="Otillar R.P."/>
            <person name="Terry A.Y."/>
            <person name="Boore J.L."/>
            <person name="Grigoriev I.V."/>
            <person name="Lindberg D.R."/>
            <person name="Seaver E.C."/>
            <person name="Weisblat D.A."/>
            <person name="Putnam N.H."/>
            <person name="Rokhsar D.S."/>
        </authorList>
    </citation>
    <scope>NUCLEOTIDE SEQUENCE [LARGE SCALE GENOMIC DNA]</scope>
</reference>
<protein>
    <submittedName>
        <fullName evidence="2">Uncharacterized protein</fullName>
    </submittedName>
</protein>
<keyword evidence="1" id="KW-0472">Membrane</keyword>
<dbReference type="AlphaFoldDB" id="V3Z458"/>
<evidence type="ECO:0000313" key="3">
    <source>
        <dbReference type="Proteomes" id="UP000030746"/>
    </source>
</evidence>
<dbReference type="GeneID" id="20236451"/>
<keyword evidence="3" id="KW-1185">Reference proteome</keyword>
<dbReference type="RefSeq" id="XP_009063679.1">
    <property type="nucleotide sequence ID" value="XM_009065431.1"/>
</dbReference>
<accession>V3Z458</accession>
<feature type="transmembrane region" description="Helical" evidence="1">
    <location>
        <begin position="16"/>
        <end position="35"/>
    </location>
</feature>
<dbReference type="HOGENOM" id="CLU_1697528_0_0_1"/>
<proteinExistence type="predicted"/>
<keyword evidence="1" id="KW-1133">Transmembrane helix</keyword>
<evidence type="ECO:0000256" key="1">
    <source>
        <dbReference type="SAM" id="Phobius"/>
    </source>
</evidence>
<name>V3Z458_LOTGI</name>
<dbReference type="KEGG" id="lgi:LOTGIDRAFT_154926"/>
<dbReference type="EMBL" id="KB203274">
    <property type="protein sequence ID" value="ESO85433.1"/>
    <property type="molecule type" value="Genomic_DNA"/>
</dbReference>